<comment type="caution">
    <text evidence="1">The sequence shown here is derived from an EMBL/GenBank/DDBJ whole genome shotgun (WGS) entry which is preliminary data.</text>
</comment>
<evidence type="ECO:0000313" key="2">
    <source>
        <dbReference type="Proteomes" id="UP000220480"/>
    </source>
</evidence>
<evidence type="ECO:0000313" key="1">
    <source>
        <dbReference type="EMBL" id="PDX84837.1"/>
    </source>
</evidence>
<proteinExistence type="predicted"/>
<dbReference type="Proteomes" id="UP000220480">
    <property type="component" value="Unassembled WGS sequence"/>
</dbReference>
<sequence>MRGFVGIEPLVPPARKKCIFSQKKFVQPVRSVLVRTCTANLRKLKRIIVYISDFRTSYEPYRLFEVRTQFFQMRTEQSSSHCANLIVALPQETFPLGEPTTLCRPQG</sequence>
<dbReference type="AlphaFoldDB" id="A0A2A7B088"/>
<protein>
    <submittedName>
        <fullName evidence="1">Uncharacterized protein</fullName>
    </submittedName>
</protein>
<name>A0A2A7B088_9FIRM</name>
<organism evidence="1 2">
    <name type="scientific">Faecalibacterium prausnitzii</name>
    <dbReference type="NCBI Taxonomy" id="853"/>
    <lineage>
        <taxon>Bacteria</taxon>
        <taxon>Bacillati</taxon>
        <taxon>Bacillota</taxon>
        <taxon>Clostridia</taxon>
        <taxon>Eubacteriales</taxon>
        <taxon>Oscillospiraceae</taxon>
        <taxon>Faecalibacterium</taxon>
    </lineage>
</organism>
<dbReference type="EMBL" id="NMTZ01000008">
    <property type="protein sequence ID" value="PDX84837.1"/>
    <property type="molecule type" value="Genomic_DNA"/>
</dbReference>
<gene>
    <name evidence="1" type="ORF">CGS59_03240</name>
</gene>
<reference evidence="1 2" key="1">
    <citation type="journal article" date="2017" name="Front. Microbiol.">
        <title>New Insights into the Diversity of the Genus Faecalibacterium.</title>
        <authorList>
            <person name="Benevides L."/>
            <person name="Burman S."/>
            <person name="Martin R."/>
            <person name="Robert V."/>
            <person name="Thomas M."/>
            <person name="Miquel S."/>
            <person name="Chain F."/>
            <person name="Sokol H."/>
            <person name="Bermudez-Humaran L.G."/>
            <person name="Morrison M."/>
            <person name="Langella P."/>
            <person name="Azevedo V.A."/>
            <person name="Chatel J.M."/>
            <person name="Soares S."/>
        </authorList>
    </citation>
    <scope>NUCLEOTIDE SEQUENCE [LARGE SCALE GENOMIC DNA]</scope>
    <source>
        <strain evidence="1 2">CNCM I 4644</strain>
    </source>
</reference>
<accession>A0A2A7B088</accession>